<dbReference type="RefSeq" id="XP_066703207.1">
    <property type="nucleotide sequence ID" value="XM_066840580.1"/>
</dbReference>
<dbReference type="EMBL" id="JAQQWE010000003">
    <property type="protein sequence ID" value="KAK7959504.1"/>
    <property type="molecule type" value="Genomic_DNA"/>
</dbReference>
<gene>
    <name evidence="2" type="ORF">PG986_004358</name>
</gene>
<evidence type="ECO:0000313" key="2">
    <source>
        <dbReference type="EMBL" id="KAK7959504.1"/>
    </source>
</evidence>
<dbReference type="SUPFAM" id="SSF54928">
    <property type="entry name" value="RNA-binding domain, RBD"/>
    <property type="match status" value="1"/>
</dbReference>
<dbReference type="Gene3D" id="3.30.70.330">
    <property type="match status" value="1"/>
</dbReference>
<dbReference type="GeneID" id="92073642"/>
<evidence type="ECO:0000313" key="3">
    <source>
        <dbReference type="Proteomes" id="UP001391051"/>
    </source>
</evidence>
<dbReference type="InterPro" id="IPR012677">
    <property type="entry name" value="Nucleotide-bd_a/b_plait_sf"/>
</dbReference>
<evidence type="ECO:0000256" key="1">
    <source>
        <dbReference type="SAM" id="MobiDB-lite"/>
    </source>
</evidence>
<reference evidence="2 3" key="1">
    <citation type="submission" date="2023-01" db="EMBL/GenBank/DDBJ databases">
        <title>Analysis of 21 Apiospora genomes using comparative genomics revels a genus with tremendous synthesis potential of carbohydrate active enzymes and secondary metabolites.</title>
        <authorList>
            <person name="Sorensen T."/>
        </authorList>
    </citation>
    <scope>NUCLEOTIDE SEQUENCE [LARGE SCALE GENOMIC DNA]</scope>
    <source>
        <strain evidence="2 3">CBS 24483</strain>
    </source>
</reference>
<feature type="region of interest" description="Disordered" evidence="1">
    <location>
        <begin position="89"/>
        <end position="131"/>
    </location>
</feature>
<organism evidence="2 3">
    <name type="scientific">Apiospora aurea</name>
    <dbReference type="NCBI Taxonomy" id="335848"/>
    <lineage>
        <taxon>Eukaryota</taxon>
        <taxon>Fungi</taxon>
        <taxon>Dikarya</taxon>
        <taxon>Ascomycota</taxon>
        <taxon>Pezizomycotina</taxon>
        <taxon>Sordariomycetes</taxon>
        <taxon>Xylariomycetidae</taxon>
        <taxon>Amphisphaeriales</taxon>
        <taxon>Apiosporaceae</taxon>
        <taxon>Apiospora</taxon>
    </lineage>
</organism>
<dbReference type="InterPro" id="IPR035979">
    <property type="entry name" value="RBD_domain_sf"/>
</dbReference>
<proteinExistence type="predicted"/>
<keyword evidence="3" id="KW-1185">Reference proteome</keyword>
<comment type="caution">
    <text evidence="2">The sequence shown here is derived from an EMBL/GenBank/DDBJ whole genome shotgun (WGS) entry which is preliminary data.</text>
</comment>
<accession>A0ABR1QMD0</accession>
<sequence>MNQFIDPDNITIVDGGLSGYATEEELRSFFQGFGEITYVKIHLSEMDATDLSICMTAKASSWPSSMDWTPYLETFETLNFNAIKRESSSVSAATSSPKNNARSLDVRGAPGPSVVSGSSSHETLAPGPALGEGEGKGYLEISDGLAVKVFGVSHGHCIERHSHRADTPNQAEDNPPSVWFPTEQGNKKEKKPRADGINYHGGYPFEGTLTADGKSLASPAKR</sequence>
<feature type="region of interest" description="Disordered" evidence="1">
    <location>
        <begin position="162"/>
        <end position="222"/>
    </location>
</feature>
<feature type="compositionally biased region" description="Low complexity" evidence="1">
    <location>
        <begin position="110"/>
        <end position="120"/>
    </location>
</feature>
<name>A0ABR1QMD0_9PEZI</name>
<dbReference type="Proteomes" id="UP001391051">
    <property type="component" value="Unassembled WGS sequence"/>
</dbReference>
<protein>
    <submittedName>
        <fullName evidence="2">RNA-binding domain-containing protein</fullName>
    </submittedName>
</protein>